<dbReference type="CDD" id="cd11386">
    <property type="entry name" value="MCP_signal"/>
    <property type="match status" value="1"/>
</dbReference>
<evidence type="ECO:0000256" key="2">
    <source>
        <dbReference type="ARBA" id="ARBA00022475"/>
    </source>
</evidence>
<accession>A0ABN6D6J8</accession>
<evidence type="ECO:0000256" key="7">
    <source>
        <dbReference type="ARBA" id="ARBA00029447"/>
    </source>
</evidence>
<comment type="similarity">
    <text evidence="7">Belongs to the methyl-accepting chemotaxis (MCP) protein family.</text>
</comment>
<reference evidence="12 13" key="1">
    <citation type="journal article" date="2021" name="Microbiol. Spectr.">
        <title>A Single Bacterium Capable of Oxidation and Reduction of Iron at Circumneutral pH.</title>
        <authorList>
            <person name="Kato S."/>
            <person name="Ohkuma M."/>
        </authorList>
    </citation>
    <scope>NUCLEOTIDE SEQUENCE [LARGE SCALE GENOMIC DNA]</scope>
    <source>
        <strain evidence="12 13">MIZ03</strain>
    </source>
</reference>
<dbReference type="SMART" id="SM01049">
    <property type="entry name" value="Cache_2"/>
    <property type="match status" value="1"/>
</dbReference>
<evidence type="ECO:0000256" key="5">
    <source>
        <dbReference type="ARBA" id="ARBA00022989"/>
    </source>
</evidence>
<dbReference type="Pfam" id="PF00015">
    <property type="entry name" value="MCPsignal"/>
    <property type="match status" value="1"/>
</dbReference>
<feature type="compositionally biased region" description="Low complexity" evidence="9">
    <location>
        <begin position="556"/>
        <end position="580"/>
    </location>
</feature>
<dbReference type="PANTHER" id="PTHR43531:SF14">
    <property type="entry name" value="METHYL-ACCEPTING CHEMOTAXIS PROTEIN I-RELATED"/>
    <property type="match status" value="1"/>
</dbReference>
<keyword evidence="3" id="KW-0488">Methylation</keyword>
<sequence length="607" mass="64278">MSSFSTMTVARRLALLISVAVLGVVLLTTIFLYSERTLILNERQNAVRQTVEIAHNLVTHYQQLATTGKMSETEAQQLAKDTIRQLRYGGDEYFWINDMNNTMVLHPIKPEMEGKNLMDIQDPTGLHLFSEFVRTVKTSGSGFVNYMWSKPGSTEPVPKVSYVKGFAPWGWVIGSGVYVDTVNATVFNRAIGIALGTAFLIGILLALGVYISRSILNQLGCEPNEAAVITQQLAEGNLAINISLKNPGQASLLASIALMRDRFAKIVGEVRHGSESVATASIEIAQGNQDLSSRTENQASALEQTAASMEELSSTVKQNADNARQANQLAMNASSVAVQGGEVVSQVVHTMKGINEASRKISDIISVIDGIAFQTNILALNAAVEAARAGEQGRGFAVVASEVRSLAGRSAEAAKEIKALINTSVERVEQGTTLVDQAGTTMQEVVNSIRRVTDIMGEISAASNEQSQGVSQVGEAVTQMDQVTQQNAALVEEMAAAASSLKSQAQELVQTVAVFKLGTGDVTHTVVPTAAVRAHPPKVSHFKGPDRRASGTPKGAAARGHSAPSSRPAPAKAPSAAPSPLAAPAPKPAPKPATQASGSNDGDWETF</sequence>
<dbReference type="InterPro" id="IPR004090">
    <property type="entry name" value="Chemotax_Me-accpt_rcpt"/>
</dbReference>
<evidence type="ECO:0000256" key="9">
    <source>
        <dbReference type="SAM" id="MobiDB-lite"/>
    </source>
</evidence>
<feature type="region of interest" description="Disordered" evidence="9">
    <location>
        <begin position="532"/>
        <end position="607"/>
    </location>
</feature>
<dbReference type="InterPro" id="IPR004010">
    <property type="entry name" value="Double_Cache_2"/>
</dbReference>
<dbReference type="Gene3D" id="1.10.287.950">
    <property type="entry name" value="Methyl-accepting chemotaxis protein"/>
    <property type="match status" value="1"/>
</dbReference>
<dbReference type="RefSeq" id="WP_223903701.1">
    <property type="nucleotide sequence ID" value="NZ_AP024238.1"/>
</dbReference>
<dbReference type="PANTHER" id="PTHR43531">
    <property type="entry name" value="PROTEIN ICFG"/>
    <property type="match status" value="1"/>
</dbReference>
<evidence type="ECO:0000256" key="6">
    <source>
        <dbReference type="ARBA" id="ARBA00023136"/>
    </source>
</evidence>
<gene>
    <name evidence="12" type="ORF">MIZ03_2559</name>
</gene>
<evidence type="ECO:0000256" key="4">
    <source>
        <dbReference type="ARBA" id="ARBA00022692"/>
    </source>
</evidence>
<dbReference type="Proteomes" id="UP000824366">
    <property type="component" value="Chromosome"/>
</dbReference>
<feature type="domain" description="Methyl-accepting transducer" evidence="11">
    <location>
        <begin position="273"/>
        <end position="502"/>
    </location>
</feature>
<evidence type="ECO:0000313" key="12">
    <source>
        <dbReference type="EMBL" id="BCO27670.1"/>
    </source>
</evidence>
<protein>
    <recommendedName>
        <fullName evidence="11">Methyl-accepting transducer domain-containing protein</fullName>
    </recommendedName>
</protein>
<dbReference type="InterPro" id="IPR033480">
    <property type="entry name" value="sCache_2"/>
</dbReference>
<keyword evidence="4 10" id="KW-0812">Transmembrane</keyword>
<proteinExistence type="inferred from homology"/>
<evidence type="ECO:0000259" key="11">
    <source>
        <dbReference type="PROSITE" id="PS50111"/>
    </source>
</evidence>
<dbReference type="Pfam" id="PF08269">
    <property type="entry name" value="dCache_2"/>
    <property type="match status" value="1"/>
</dbReference>
<dbReference type="PROSITE" id="PS50111">
    <property type="entry name" value="CHEMOTAXIS_TRANSDUC_2"/>
    <property type="match status" value="1"/>
</dbReference>
<evidence type="ECO:0000256" key="1">
    <source>
        <dbReference type="ARBA" id="ARBA00004651"/>
    </source>
</evidence>
<dbReference type="PRINTS" id="PR00260">
    <property type="entry name" value="CHEMTRNSDUCR"/>
</dbReference>
<evidence type="ECO:0000256" key="10">
    <source>
        <dbReference type="SAM" id="Phobius"/>
    </source>
</evidence>
<keyword evidence="8" id="KW-0807">Transducer</keyword>
<dbReference type="InterPro" id="IPR004089">
    <property type="entry name" value="MCPsignal_dom"/>
</dbReference>
<keyword evidence="5 10" id="KW-1133">Transmembrane helix</keyword>
<evidence type="ECO:0000256" key="3">
    <source>
        <dbReference type="ARBA" id="ARBA00022481"/>
    </source>
</evidence>
<evidence type="ECO:0000313" key="13">
    <source>
        <dbReference type="Proteomes" id="UP000824366"/>
    </source>
</evidence>
<name>A0ABN6D6J8_9BURK</name>
<feature type="compositionally biased region" description="Pro residues" evidence="9">
    <location>
        <begin position="581"/>
        <end position="591"/>
    </location>
</feature>
<keyword evidence="2" id="KW-1003">Cell membrane</keyword>
<keyword evidence="13" id="KW-1185">Reference proteome</keyword>
<feature type="transmembrane region" description="Helical" evidence="10">
    <location>
        <begin position="190"/>
        <end position="211"/>
    </location>
</feature>
<organism evidence="12 13">
    <name type="scientific">Rhodoferax lithotrophicus</name>
    <dbReference type="NCBI Taxonomy" id="2798804"/>
    <lineage>
        <taxon>Bacteria</taxon>
        <taxon>Pseudomonadati</taxon>
        <taxon>Pseudomonadota</taxon>
        <taxon>Betaproteobacteria</taxon>
        <taxon>Burkholderiales</taxon>
        <taxon>Comamonadaceae</taxon>
        <taxon>Rhodoferax</taxon>
    </lineage>
</organism>
<dbReference type="InterPro" id="IPR051310">
    <property type="entry name" value="MCP_chemotaxis"/>
</dbReference>
<dbReference type="SMART" id="SM00283">
    <property type="entry name" value="MA"/>
    <property type="match status" value="1"/>
</dbReference>
<dbReference type="Gene3D" id="3.30.450.20">
    <property type="entry name" value="PAS domain"/>
    <property type="match status" value="1"/>
</dbReference>
<keyword evidence="6 10" id="KW-0472">Membrane</keyword>
<comment type="subcellular location">
    <subcellularLocation>
        <location evidence="1">Cell membrane</location>
        <topology evidence="1">Multi-pass membrane protein</topology>
    </subcellularLocation>
</comment>
<dbReference type="SUPFAM" id="SSF58104">
    <property type="entry name" value="Methyl-accepting chemotaxis protein (MCP) signaling domain"/>
    <property type="match status" value="1"/>
</dbReference>
<dbReference type="EMBL" id="AP024238">
    <property type="protein sequence ID" value="BCO27670.1"/>
    <property type="molecule type" value="Genomic_DNA"/>
</dbReference>
<feature type="transmembrane region" description="Helical" evidence="10">
    <location>
        <begin position="12"/>
        <end position="33"/>
    </location>
</feature>
<evidence type="ECO:0000256" key="8">
    <source>
        <dbReference type="PROSITE-ProRule" id="PRU00284"/>
    </source>
</evidence>